<dbReference type="SUPFAM" id="SSF143865">
    <property type="entry name" value="CorA soluble domain-like"/>
    <property type="match status" value="1"/>
</dbReference>
<dbReference type="STRING" id="111105.HR09_08380"/>
<dbReference type="PATRIC" id="fig|111105.18.peg.2029"/>
<evidence type="ECO:0000256" key="4">
    <source>
        <dbReference type="ARBA" id="ARBA00022989"/>
    </source>
</evidence>
<evidence type="ECO:0000256" key="2">
    <source>
        <dbReference type="ARBA" id="ARBA00009765"/>
    </source>
</evidence>
<gene>
    <name evidence="7" type="ORF">HR08_08095</name>
</gene>
<dbReference type="GO" id="GO:0046873">
    <property type="term" value="F:metal ion transmembrane transporter activity"/>
    <property type="evidence" value="ECO:0007669"/>
    <property type="project" value="InterPro"/>
</dbReference>
<dbReference type="GO" id="GO:0016020">
    <property type="term" value="C:membrane"/>
    <property type="evidence" value="ECO:0007669"/>
    <property type="project" value="UniProtKB-SubCell"/>
</dbReference>
<evidence type="ECO:0000256" key="3">
    <source>
        <dbReference type="ARBA" id="ARBA00022692"/>
    </source>
</evidence>
<dbReference type="InterPro" id="IPR045861">
    <property type="entry name" value="CorA_cytoplasmic_dom"/>
</dbReference>
<dbReference type="Proteomes" id="UP000030130">
    <property type="component" value="Unassembled WGS sequence"/>
</dbReference>
<evidence type="ECO:0000256" key="5">
    <source>
        <dbReference type="ARBA" id="ARBA00023136"/>
    </source>
</evidence>
<dbReference type="Gene3D" id="3.30.460.20">
    <property type="entry name" value="CorA soluble domain-like"/>
    <property type="match status" value="1"/>
</dbReference>
<keyword evidence="4 6" id="KW-1133">Transmembrane helix</keyword>
<dbReference type="PANTHER" id="PTHR47891:SF2">
    <property type="entry name" value="MAGNESIUM AND COBALT TRANSPORTER"/>
    <property type="match status" value="1"/>
</dbReference>
<keyword evidence="5 6" id="KW-0472">Membrane</keyword>
<organism evidence="7 8">
    <name type="scientific">Porphyromonas gulae</name>
    <dbReference type="NCBI Taxonomy" id="111105"/>
    <lineage>
        <taxon>Bacteria</taxon>
        <taxon>Pseudomonadati</taxon>
        <taxon>Bacteroidota</taxon>
        <taxon>Bacteroidia</taxon>
        <taxon>Bacteroidales</taxon>
        <taxon>Porphyromonadaceae</taxon>
        <taxon>Porphyromonas</taxon>
    </lineage>
</organism>
<evidence type="ECO:0000256" key="6">
    <source>
        <dbReference type="SAM" id="Phobius"/>
    </source>
</evidence>
<comment type="caution">
    <text evidence="7">The sequence shown here is derived from an EMBL/GenBank/DDBJ whole genome shotgun (WGS) entry which is preliminary data.</text>
</comment>
<dbReference type="CDD" id="cd12827">
    <property type="entry name" value="EcCorA_ZntB-like_u2"/>
    <property type="match status" value="1"/>
</dbReference>
<proteinExistence type="inferred from homology"/>
<dbReference type="InterPro" id="IPR045863">
    <property type="entry name" value="CorA_TM1_TM2"/>
</dbReference>
<evidence type="ECO:0000313" key="7">
    <source>
        <dbReference type="EMBL" id="KGN84798.1"/>
    </source>
</evidence>
<feature type="transmembrane region" description="Helical" evidence="6">
    <location>
        <begin position="250"/>
        <end position="268"/>
    </location>
</feature>
<accession>A0A0A2F1B2</accession>
<dbReference type="AlphaFoldDB" id="A0A0A2F1B2"/>
<dbReference type="PANTHER" id="PTHR47891">
    <property type="entry name" value="TRANSPORTER-RELATED"/>
    <property type="match status" value="1"/>
</dbReference>
<dbReference type="InterPro" id="IPR047199">
    <property type="entry name" value="CorA-like"/>
</dbReference>
<dbReference type="SUPFAM" id="SSF144083">
    <property type="entry name" value="Magnesium transport protein CorA, transmembrane region"/>
    <property type="match status" value="1"/>
</dbReference>
<keyword evidence="3 6" id="KW-0812">Transmembrane</keyword>
<comment type="similarity">
    <text evidence="2">Belongs to the CorA metal ion transporter (MIT) (TC 1.A.35) family.</text>
</comment>
<dbReference type="EMBL" id="JRAI01000065">
    <property type="protein sequence ID" value="KGN84798.1"/>
    <property type="molecule type" value="Genomic_DNA"/>
</dbReference>
<name>A0A0A2F1B2_9PORP</name>
<comment type="subcellular location">
    <subcellularLocation>
        <location evidence="1">Membrane</location>
        <topology evidence="1">Multi-pass membrane protein</topology>
    </subcellularLocation>
</comment>
<dbReference type="Pfam" id="PF01544">
    <property type="entry name" value="CorA"/>
    <property type="match status" value="1"/>
</dbReference>
<dbReference type="RefSeq" id="WP_039421680.1">
    <property type="nucleotide sequence ID" value="NZ_JRAI01000065.1"/>
</dbReference>
<reference evidence="7 8" key="1">
    <citation type="submission" date="2014-08" db="EMBL/GenBank/DDBJ databases">
        <title>Porphyromonas gulae strain:COT-052_OH1451 Genome sequencing.</title>
        <authorList>
            <person name="Wallis C."/>
            <person name="Deusch O."/>
            <person name="O'Flynn C."/>
            <person name="Davis I."/>
            <person name="Jospin G."/>
            <person name="Darling A.E."/>
            <person name="Coil D.A."/>
            <person name="Alexiev A."/>
            <person name="Horsfall A."/>
            <person name="Kirkwood N."/>
            <person name="Harris S."/>
            <person name="Eisen J.A."/>
        </authorList>
    </citation>
    <scope>NUCLEOTIDE SEQUENCE [LARGE SCALE GENOMIC DNA]</scope>
    <source>
        <strain evidence="8">COT-052 OH1451</strain>
    </source>
</reference>
<dbReference type="Gene3D" id="1.20.58.340">
    <property type="entry name" value="Magnesium transport protein CorA, transmembrane region"/>
    <property type="match status" value="2"/>
</dbReference>
<protein>
    <submittedName>
        <fullName evidence="7">Magnesium transporter CorA</fullName>
    </submittedName>
</protein>
<evidence type="ECO:0000313" key="8">
    <source>
        <dbReference type="Proteomes" id="UP000030130"/>
    </source>
</evidence>
<dbReference type="eggNOG" id="COG0598">
    <property type="taxonomic scope" value="Bacteria"/>
</dbReference>
<feature type="transmembrane region" description="Helical" evidence="6">
    <location>
        <begin position="280"/>
        <end position="300"/>
    </location>
</feature>
<sequence>MRKYLFAEQGFVEKPDFGTDCWVCVETPDAEDMKFLIDTLNVPEDFLSDIADADERPRVEHDGDWHLTILRIPVESRLSGVPYVTVPMGIATRSDVTVSVCYHRAPMLADFLLHTRRKRIKVLNRTELVLRLIYSSAVWFLKYLKQINNEVTISERELERSIRNEDLIHLMMLQKTLVYFSTSIRGNEAVLGKIRASGENRINEELVEDVRIELRQAYNTVNIYSDILSGTTEALSGVISNNLNTIMKRMTTISIVLMLPTLIASFYGMNVPIAGSEFQYSFFIIVGVSVLLSIIAFVVFRKIKWF</sequence>
<dbReference type="InterPro" id="IPR002523">
    <property type="entry name" value="MgTranspt_CorA/ZnTranspt_ZntB"/>
</dbReference>
<evidence type="ECO:0000256" key="1">
    <source>
        <dbReference type="ARBA" id="ARBA00004141"/>
    </source>
</evidence>
<dbReference type="OrthoDB" id="9803416at2"/>